<keyword evidence="3 5" id="KW-1133">Transmembrane helix</keyword>
<keyword evidence="10" id="KW-1185">Reference proteome</keyword>
<keyword evidence="4 5" id="KW-0472">Membrane</keyword>
<dbReference type="NCBIfam" id="NF045576">
    <property type="entry name" value="BT_3928_fam"/>
    <property type="match status" value="1"/>
</dbReference>
<protein>
    <recommendedName>
        <fullName evidence="6">Methylamine utilisation protein MauE domain-containing protein</fullName>
    </recommendedName>
</protein>
<proteinExistence type="predicted"/>
<name>A0AAV5ATP2_9FLAO</name>
<evidence type="ECO:0000256" key="1">
    <source>
        <dbReference type="ARBA" id="ARBA00004141"/>
    </source>
</evidence>
<feature type="domain" description="Methylamine utilisation protein MauE" evidence="6">
    <location>
        <begin position="1"/>
        <end position="136"/>
    </location>
</feature>
<evidence type="ECO:0000256" key="5">
    <source>
        <dbReference type="SAM" id="Phobius"/>
    </source>
</evidence>
<evidence type="ECO:0000313" key="8">
    <source>
        <dbReference type="EMBL" id="GJM51695.1"/>
    </source>
</evidence>
<evidence type="ECO:0000256" key="4">
    <source>
        <dbReference type="ARBA" id="ARBA00023136"/>
    </source>
</evidence>
<dbReference type="RefSeq" id="WP_264845078.1">
    <property type="nucleotide sequence ID" value="NZ_BPMA01000003.1"/>
</dbReference>
<evidence type="ECO:0000256" key="2">
    <source>
        <dbReference type="ARBA" id="ARBA00022692"/>
    </source>
</evidence>
<organism evidence="7 9">
    <name type="scientific">Capnocytophaga catalasegens</name>
    <dbReference type="NCBI Taxonomy" id="1004260"/>
    <lineage>
        <taxon>Bacteria</taxon>
        <taxon>Pseudomonadati</taxon>
        <taxon>Bacteroidota</taxon>
        <taxon>Flavobacteriia</taxon>
        <taxon>Flavobacteriales</taxon>
        <taxon>Flavobacteriaceae</taxon>
        <taxon>Capnocytophaga</taxon>
    </lineage>
</organism>
<dbReference type="AlphaFoldDB" id="A0AAV5ATP2"/>
<evidence type="ECO:0000313" key="10">
    <source>
        <dbReference type="Proteomes" id="UP001208692"/>
    </source>
</evidence>
<keyword evidence="2 5" id="KW-0812">Transmembrane</keyword>
<reference evidence="7 10" key="1">
    <citation type="submission" date="2021-11" db="EMBL/GenBank/DDBJ databases">
        <title>Draft genome sequence of Capnocytophaga sp. strain KC07075 isolated from cat oral cavity.</title>
        <authorList>
            <person name="Suzuki M."/>
            <person name="Imaoka K."/>
            <person name="Kimura M."/>
            <person name="Morikawa S."/>
            <person name="Maeda K."/>
        </authorList>
    </citation>
    <scope>NUCLEOTIDE SEQUENCE</scope>
    <source>
        <strain evidence="7">KC07075</strain>
        <strain evidence="8 10">KC07079</strain>
    </source>
</reference>
<comment type="caution">
    <text evidence="7">The sequence shown here is derived from an EMBL/GenBank/DDBJ whole genome shotgun (WGS) entry which is preliminary data.</text>
</comment>
<dbReference type="GO" id="GO:0030416">
    <property type="term" value="P:methylamine metabolic process"/>
    <property type="evidence" value="ECO:0007669"/>
    <property type="project" value="InterPro"/>
</dbReference>
<feature type="transmembrane region" description="Helical" evidence="5">
    <location>
        <begin position="79"/>
        <end position="100"/>
    </location>
</feature>
<dbReference type="EMBL" id="BQKA01000016">
    <property type="protein sequence ID" value="GJM49924.1"/>
    <property type="molecule type" value="Genomic_DNA"/>
</dbReference>
<dbReference type="Proteomes" id="UP001208692">
    <property type="component" value="Unassembled WGS sequence"/>
</dbReference>
<dbReference type="Proteomes" id="UP001207736">
    <property type="component" value="Unassembled WGS sequence"/>
</dbReference>
<evidence type="ECO:0000259" key="6">
    <source>
        <dbReference type="Pfam" id="PF07291"/>
    </source>
</evidence>
<accession>A0AAV5ATP2</accession>
<dbReference type="EMBL" id="BQKB01000001">
    <property type="protein sequence ID" value="GJM51695.1"/>
    <property type="molecule type" value="Genomic_DNA"/>
</dbReference>
<feature type="transmembrane region" description="Helical" evidence="5">
    <location>
        <begin position="149"/>
        <end position="167"/>
    </location>
</feature>
<evidence type="ECO:0000313" key="9">
    <source>
        <dbReference type="Proteomes" id="UP001207736"/>
    </source>
</evidence>
<evidence type="ECO:0000256" key="3">
    <source>
        <dbReference type="ARBA" id="ARBA00022989"/>
    </source>
</evidence>
<dbReference type="Pfam" id="PF07291">
    <property type="entry name" value="MauE"/>
    <property type="match status" value="1"/>
</dbReference>
<gene>
    <name evidence="7" type="ORF">RCZ15_08990</name>
    <name evidence="8" type="ORF">RCZ16_00130</name>
</gene>
<evidence type="ECO:0000313" key="7">
    <source>
        <dbReference type="EMBL" id="GJM49924.1"/>
    </source>
</evidence>
<feature type="transmembrane region" description="Helical" evidence="5">
    <location>
        <begin position="45"/>
        <end position="72"/>
    </location>
</feature>
<feature type="transmembrane region" description="Helical" evidence="5">
    <location>
        <begin position="7"/>
        <end position="25"/>
    </location>
</feature>
<feature type="transmembrane region" description="Helical" evidence="5">
    <location>
        <begin position="120"/>
        <end position="137"/>
    </location>
</feature>
<comment type="subcellular location">
    <subcellularLocation>
        <location evidence="1">Membrane</location>
        <topology evidence="1">Multi-pass membrane protein</topology>
    </subcellularLocation>
</comment>
<sequence>MKYLVRVIRFFVGIIFIISGFVKLIDPMGFSFKLQDYFAPDVLNIPFFMPFSYAIALFMVTFEIVLGVMLLLGYQRKITIYLLLLLTVFFGFLTFYSAYYNKVTDCGCFGDAVKFTPWQSFTKDMFLLVLVLFLLFGQKFIKPIFNNRISIIITIFSILFCGIFAYYTNKHLPIIDFRPYKIGNNIQQGMIIPDNAPKAVFNYYWKFKIGDKEKIITTQGAYPDVDGEFVDVVTELISKGYQPPIHDFTIEKNGEDYTKEMLDESKLMMIISYDLDKANLEGFKCIKTLTDRALRKGYKVIGMTASMSKTAEIIKEYELNFDFYFTDQTTLKTIIRSNPAVMIVEKGTIVQKANYRDADKIDLKP</sequence>
<dbReference type="InterPro" id="IPR009908">
    <property type="entry name" value="Methylamine_util_MauE"/>
</dbReference>
<dbReference type="GO" id="GO:0016020">
    <property type="term" value="C:membrane"/>
    <property type="evidence" value="ECO:0007669"/>
    <property type="project" value="UniProtKB-SubCell"/>
</dbReference>